<name>A0A2S9WRV4_9FLAO</name>
<evidence type="ECO:0000313" key="1">
    <source>
        <dbReference type="EMBL" id="PRP66026.1"/>
    </source>
</evidence>
<gene>
    <name evidence="1" type="ORF">BST86_02475</name>
</gene>
<dbReference type="EMBL" id="MQUC01000003">
    <property type="protein sequence ID" value="PRP66026.1"/>
    <property type="molecule type" value="Genomic_DNA"/>
</dbReference>
<proteinExistence type="predicted"/>
<dbReference type="AlphaFoldDB" id="A0A2S9WRV4"/>
<dbReference type="Proteomes" id="UP000239532">
    <property type="component" value="Unassembled WGS sequence"/>
</dbReference>
<sequence length="145" mass="16885">MSCILRVSGEKFKVDEFLLFSKLKAYSVCRIGEKRDHRMKLDSEFHETNGFQLEVSNADYNDFDRQKADAVNFLKQNYKCLGNINTYGLHTGKEDSIYLDFAIENLYLDFYVQTKFLEPELLQLAGNLNIEIALSLYEPDSDEEE</sequence>
<protein>
    <submittedName>
        <fullName evidence="1">Uncharacterized protein</fullName>
    </submittedName>
</protein>
<comment type="caution">
    <text evidence="1">The sequence shown here is derived from an EMBL/GenBank/DDBJ whole genome shotgun (WGS) entry which is preliminary data.</text>
</comment>
<dbReference type="RefSeq" id="WP_105981882.1">
    <property type="nucleotide sequence ID" value="NZ_MQUC01000003.1"/>
</dbReference>
<dbReference type="OrthoDB" id="1358056at2"/>
<evidence type="ECO:0000313" key="2">
    <source>
        <dbReference type="Proteomes" id="UP000239532"/>
    </source>
</evidence>
<reference evidence="1 2" key="1">
    <citation type="submission" date="2016-11" db="EMBL/GenBank/DDBJ databases">
        <title>Trade-off between light-utilization and light-protection in marine flavobacteria.</title>
        <authorList>
            <person name="Kumagai Y."/>
        </authorList>
    </citation>
    <scope>NUCLEOTIDE SEQUENCE [LARGE SCALE GENOMIC DNA]</scope>
    <source>
        <strain evidence="1 2">JCM 17109</strain>
    </source>
</reference>
<keyword evidence="2" id="KW-1185">Reference proteome</keyword>
<organism evidence="1 2">
    <name type="scientific">Nonlabens agnitus</name>
    <dbReference type="NCBI Taxonomy" id="870484"/>
    <lineage>
        <taxon>Bacteria</taxon>
        <taxon>Pseudomonadati</taxon>
        <taxon>Bacteroidota</taxon>
        <taxon>Flavobacteriia</taxon>
        <taxon>Flavobacteriales</taxon>
        <taxon>Flavobacteriaceae</taxon>
        <taxon>Nonlabens</taxon>
    </lineage>
</organism>
<accession>A0A2S9WRV4</accession>